<dbReference type="AlphaFoldDB" id="A0A8C5MQN7"/>
<protein>
    <submittedName>
        <fullName evidence="1">Uncharacterized protein</fullName>
    </submittedName>
</protein>
<dbReference type="Ensembl" id="ENSLLET00000016273.1">
    <property type="protein sequence ID" value="ENSLLEP00000015672.1"/>
    <property type="gene ID" value="ENSLLEG00000009966.1"/>
</dbReference>
<organism evidence="1 2">
    <name type="scientific">Leptobrachium leishanense</name>
    <name type="common">Leishan spiny toad</name>
    <dbReference type="NCBI Taxonomy" id="445787"/>
    <lineage>
        <taxon>Eukaryota</taxon>
        <taxon>Metazoa</taxon>
        <taxon>Chordata</taxon>
        <taxon>Craniata</taxon>
        <taxon>Vertebrata</taxon>
        <taxon>Euteleostomi</taxon>
        <taxon>Amphibia</taxon>
        <taxon>Batrachia</taxon>
        <taxon>Anura</taxon>
        <taxon>Pelobatoidea</taxon>
        <taxon>Megophryidae</taxon>
        <taxon>Leptobrachium</taxon>
    </lineage>
</organism>
<proteinExistence type="predicted"/>
<sequence length="47" mass="5295">MSCKPCLHCAHCSGLRNMTGTNFEFSSAVTHEEFPSNKESLLSYRDK</sequence>
<evidence type="ECO:0000313" key="1">
    <source>
        <dbReference type="Ensembl" id="ENSLLEP00000015672.1"/>
    </source>
</evidence>
<evidence type="ECO:0000313" key="2">
    <source>
        <dbReference type="Proteomes" id="UP000694569"/>
    </source>
</evidence>
<reference evidence="1" key="1">
    <citation type="submission" date="2025-08" db="UniProtKB">
        <authorList>
            <consortium name="Ensembl"/>
        </authorList>
    </citation>
    <scope>IDENTIFICATION</scope>
</reference>
<accession>A0A8C5MQN7</accession>
<keyword evidence="2" id="KW-1185">Reference proteome</keyword>
<name>A0A8C5MQN7_9ANUR</name>
<reference evidence="1" key="2">
    <citation type="submission" date="2025-09" db="UniProtKB">
        <authorList>
            <consortium name="Ensembl"/>
        </authorList>
    </citation>
    <scope>IDENTIFICATION</scope>
</reference>
<dbReference type="Proteomes" id="UP000694569">
    <property type="component" value="Unplaced"/>
</dbReference>